<organism evidence="2 3">
    <name type="scientific">Oryzihumus leptocrescens</name>
    <dbReference type="NCBI Taxonomy" id="297536"/>
    <lineage>
        <taxon>Bacteria</taxon>
        <taxon>Bacillati</taxon>
        <taxon>Actinomycetota</taxon>
        <taxon>Actinomycetes</taxon>
        <taxon>Micrococcales</taxon>
        <taxon>Intrasporangiaceae</taxon>
        <taxon>Oryzihumus</taxon>
    </lineage>
</organism>
<keyword evidence="3" id="KW-1185">Reference proteome</keyword>
<evidence type="ECO:0000313" key="2">
    <source>
        <dbReference type="EMBL" id="TQL61410.1"/>
    </source>
</evidence>
<sequence length="63" mass="6922">MSANTVIAVFMIGVFALASLGIVTGLVVVAVHRLRGRRDEDWQEDPPPGTFRVRPGDWPWGGF</sequence>
<dbReference type="AlphaFoldDB" id="A0A542ZMH7"/>
<gene>
    <name evidence="2" type="ORF">FB474_2819</name>
</gene>
<comment type="caution">
    <text evidence="2">The sequence shown here is derived from an EMBL/GenBank/DDBJ whole genome shotgun (WGS) entry which is preliminary data.</text>
</comment>
<keyword evidence="1" id="KW-0812">Transmembrane</keyword>
<name>A0A542ZMH7_9MICO</name>
<proteinExistence type="predicted"/>
<evidence type="ECO:0000256" key="1">
    <source>
        <dbReference type="SAM" id="Phobius"/>
    </source>
</evidence>
<evidence type="ECO:0000313" key="3">
    <source>
        <dbReference type="Proteomes" id="UP000319514"/>
    </source>
</evidence>
<keyword evidence="1" id="KW-0472">Membrane</keyword>
<dbReference type="EMBL" id="VFOQ01000001">
    <property type="protein sequence ID" value="TQL61410.1"/>
    <property type="molecule type" value="Genomic_DNA"/>
</dbReference>
<protein>
    <submittedName>
        <fullName evidence="2">Uncharacterized protein</fullName>
    </submittedName>
</protein>
<keyword evidence="1" id="KW-1133">Transmembrane helix</keyword>
<reference evidence="2 3" key="1">
    <citation type="submission" date="2019-06" db="EMBL/GenBank/DDBJ databases">
        <title>Sequencing the genomes of 1000 actinobacteria strains.</title>
        <authorList>
            <person name="Klenk H.-P."/>
        </authorList>
    </citation>
    <scope>NUCLEOTIDE SEQUENCE [LARGE SCALE GENOMIC DNA]</scope>
    <source>
        <strain evidence="2 3">DSM 18082</strain>
    </source>
</reference>
<dbReference type="RefSeq" id="WP_141789196.1">
    <property type="nucleotide sequence ID" value="NZ_BAAAKX010000001.1"/>
</dbReference>
<dbReference type="Proteomes" id="UP000319514">
    <property type="component" value="Unassembled WGS sequence"/>
</dbReference>
<accession>A0A542ZMH7</accession>
<feature type="transmembrane region" description="Helical" evidence="1">
    <location>
        <begin position="6"/>
        <end position="31"/>
    </location>
</feature>